<proteinExistence type="inferred from homology"/>
<evidence type="ECO:0000256" key="9">
    <source>
        <dbReference type="SAM" id="MobiDB-lite"/>
    </source>
</evidence>
<evidence type="ECO:0000256" key="7">
    <source>
        <dbReference type="ARBA" id="ARBA00022989"/>
    </source>
</evidence>
<gene>
    <name evidence="13" type="ORF">DFH08DRAFT_959993</name>
</gene>
<evidence type="ECO:0000259" key="12">
    <source>
        <dbReference type="PROSITE" id="PS50929"/>
    </source>
</evidence>
<dbReference type="EMBL" id="JARIHO010000017">
    <property type="protein sequence ID" value="KAJ7348601.1"/>
    <property type="molecule type" value="Genomic_DNA"/>
</dbReference>
<keyword evidence="5" id="KW-0547">Nucleotide-binding</keyword>
<dbReference type="PANTHER" id="PTHR24223">
    <property type="entry name" value="ATP-BINDING CASSETTE SUB-FAMILY C"/>
    <property type="match status" value="1"/>
</dbReference>
<keyword evidence="3" id="KW-0813">Transport</keyword>
<dbReference type="InterPro" id="IPR050173">
    <property type="entry name" value="ABC_transporter_C-like"/>
</dbReference>
<evidence type="ECO:0000259" key="11">
    <source>
        <dbReference type="PROSITE" id="PS50893"/>
    </source>
</evidence>
<dbReference type="InterPro" id="IPR011527">
    <property type="entry name" value="ABC1_TM_dom"/>
</dbReference>
<name>A0AAD7A3H2_9AGAR</name>
<dbReference type="InterPro" id="IPR003439">
    <property type="entry name" value="ABC_transporter-like_ATP-bd"/>
</dbReference>
<dbReference type="GO" id="GO:0140359">
    <property type="term" value="F:ABC-type transporter activity"/>
    <property type="evidence" value="ECO:0007669"/>
    <property type="project" value="InterPro"/>
</dbReference>
<feature type="transmembrane region" description="Helical" evidence="10">
    <location>
        <begin position="113"/>
        <end position="135"/>
    </location>
</feature>
<dbReference type="GO" id="GO:0016887">
    <property type="term" value="F:ATP hydrolysis activity"/>
    <property type="evidence" value="ECO:0007669"/>
    <property type="project" value="InterPro"/>
</dbReference>
<dbReference type="InterPro" id="IPR027417">
    <property type="entry name" value="P-loop_NTPase"/>
</dbReference>
<comment type="similarity">
    <text evidence="2">Belongs to the ABC transporter superfamily. ABCC family. Conjugate transporter (TC 3.A.1.208) subfamily.</text>
</comment>
<comment type="subcellular location">
    <subcellularLocation>
        <location evidence="1">Membrane</location>
        <topology evidence="1">Multi-pass membrane protein</topology>
    </subcellularLocation>
</comment>
<evidence type="ECO:0000256" key="4">
    <source>
        <dbReference type="ARBA" id="ARBA00022692"/>
    </source>
</evidence>
<dbReference type="Pfam" id="PF00005">
    <property type="entry name" value="ABC_tran"/>
    <property type="match status" value="1"/>
</dbReference>
<dbReference type="Gene3D" id="3.40.50.300">
    <property type="entry name" value="P-loop containing nucleotide triphosphate hydrolases"/>
    <property type="match status" value="1"/>
</dbReference>
<evidence type="ECO:0000256" key="8">
    <source>
        <dbReference type="ARBA" id="ARBA00023136"/>
    </source>
</evidence>
<dbReference type="InterPro" id="IPR036640">
    <property type="entry name" value="ABC1_TM_sf"/>
</dbReference>
<dbReference type="PROSITE" id="PS50929">
    <property type="entry name" value="ABC_TM1F"/>
    <property type="match status" value="1"/>
</dbReference>
<keyword evidence="6" id="KW-0067">ATP-binding</keyword>
<dbReference type="Proteomes" id="UP001218218">
    <property type="component" value="Unassembled WGS sequence"/>
</dbReference>
<keyword evidence="7 10" id="KW-1133">Transmembrane helix</keyword>
<evidence type="ECO:0000256" key="3">
    <source>
        <dbReference type="ARBA" id="ARBA00022448"/>
    </source>
</evidence>
<evidence type="ECO:0000256" key="10">
    <source>
        <dbReference type="SAM" id="Phobius"/>
    </source>
</evidence>
<evidence type="ECO:0000256" key="5">
    <source>
        <dbReference type="ARBA" id="ARBA00022741"/>
    </source>
</evidence>
<dbReference type="AlphaFoldDB" id="A0AAD7A3H2"/>
<dbReference type="Gene3D" id="1.20.1560.10">
    <property type="entry name" value="ABC transporter type 1, transmembrane domain"/>
    <property type="match status" value="1"/>
</dbReference>
<protein>
    <recommendedName>
        <fullName evidence="15">ABC transporter domain-containing protein</fullName>
    </recommendedName>
</protein>
<dbReference type="SUPFAM" id="SSF52540">
    <property type="entry name" value="P-loop containing nucleoside triphosphate hydrolases"/>
    <property type="match status" value="1"/>
</dbReference>
<feature type="compositionally biased region" description="Basic and acidic residues" evidence="9">
    <location>
        <begin position="196"/>
        <end position="220"/>
    </location>
</feature>
<evidence type="ECO:0000256" key="1">
    <source>
        <dbReference type="ARBA" id="ARBA00004141"/>
    </source>
</evidence>
<sequence>MPAVPTEQFFFCSMTTGVFARTALTGVLYRRALRFTPVARLQHPNSAVLNHVSTDIGRVDACAQWFHAAWTAPIQTMVCLTILLIELGPSSLAGFGLFLIINPLQERMLGNIGFGSNAMAFSLPVLTATLAFMTYTQTKKEFNVAVVFASLSLFQVSAPPALPDDVLLCALSAIADARIALARLSRTFHSPSAKASPEKDYKKTAKERRKGERDGEKEITEKEDEPEPEPFALKDISLSVPRRTLEALVGRVGSGKSSLLQGLIGEMRTTGGKWAFGGSVAYCPQSTWIQNATLCDNVLFGQPLDEDRLQLLADGDLTEVNIARALYYDADVFIFDDPLSAGFVCCSSLSSCRTCPQSLPPSSHEMFRIYYVPNDLPPFVTTSYQSSSELGLTHSHNTILSVLGDGSLGINELEWKKWLPGGTIPAYIEFR</sequence>
<feature type="region of interest" description="Disordered" evidence="9">
    <location>
        <begin position="191"/>
        <end position="233"/>
    </location>
</feature>
<evidence type="ECO:0000313" key="14">
    <source>
        <dbReference type="Proteomes" id="UP001218218"/>
    </source>
</evidence>
<feature type="domain" description="ABC transporter" evidence="11">
    <location>
        <begin position="214"/>
        <end position="430"/>
    </location>
</feature>
<reference evidence="13" key="1">
    <citation type="submission" date="2023-03" db="EMBL/GenBank/DDBJ databases">
        <title>Massive genome expansion in bonnet fungi (Mycena s.s.) driven by repeated elements and novel gene families across ecological guilds.</title>
        <authorList>
            <consortium name="Lawrence Berkeley National Laboratory"/>
            <person name="Harder C.B."/>
            <person name="Miyauchi S."/>
            <person name="Viragh M."/>
            <person name="Kuo A."/>
            <person name="Thoen E."/>
            <person name="Andreopoulos B."/>
            <person name="Lu D."/>
            <person name="Skrede I."/>
            <person name="Drula E."/>
            <person name="Henrissat B."/>
            <person name="Morin E."/>
            <person name="Kohler A."/>
            <person name="Barry K."/>
            <person name="LaButti K."/>
            <person name="Morin E."/>
            <person name="Salamov A."/>
            <person name="Lipzen A."/>
            <person name="Mereny Z."/>
            <person name="Hegedus B."/>
            <person name="Baldrian P."/>
            <person name="Stursova M."/>
            <person name="Weitz H."/>
            <person name="Taylor A."/>
            <person name="Grigoriev I.V."/>
            <person name="Nagy L.G."/>
            <person name="Martin F."/>
            <person name="Kauserud H."/>
        </authorList>
    </citation>
    <scope>NUCLEOTIDE SEQUENCE</scope>
    <source>
        <strain evidence="13">CBHHK002</strain>
    </source>
</reference>
<keyword evidence="4 10" id="KW-0812">Transmembrane</keyword>
<feature type="transmembrane region" description="Helical" evidence="10">
    <location>
        <begin position="77"/>
        <end position="101"/>
    </location>
</feature>
<dbReference type="PROSITE" id="PS50893">
    <property type="entry name" value="ABC_TRANSPORTER_2"/>
    <property type="match status" value="1"/>
</dbReference>
<evidence type="ECO:0008006" key="15">
    <source>
        <dbReference type="Google" id="ProtNLM"/>
    </source>
</evidence>
<organism evidence="13 14">
    <name type="scientific">Mycena albidolilacea</name>
    <dbReference type="NCBI Taxonomy" id="1033008"/>
    <lineage>
        <taxon>Eukaryota</taxon>
        <taxon>Fungi</taxon>
        <taxon>Dikarya</taxon>
        <taxon>Basidiomycota</taxon>
        <taxon>Agaricomycotina</taxon>
        <taxon>Agaricomycetes</taxon>
        <taxon>Agaricomycetidae</taxon>
        <taxon>Agaricales</taxon>
        <taxon>Marasmiineae</taxon>
        <taxon>Mycenaceae</taxon>
        <taxon>Mycena</taxon>
    </lineage>
</organism>
<evidence type="ECO:0000256" key="2">
    <source>
        <dbReference type="ARBA" id="ARBA00009726"/>
    </source>
</evidence>
<feature type="domain" description="ABC transmembrane type-1" evidence="12">
    <location>
        <begin position="11"/>
        <end position="101"/>
    </location>
</feature>
<dbReference type="GO" id="GO:0016020">
    <property type="term" value="C:membrane"/>
    <property type="evidence" value="ECO:0007669"/>
    <property type="project" value="UniProtKB-SubCell"/>
</dbReference>
<dbReference type="GO" id="GO:0005524">
    <property type="term" value="F:ATP binding"/>
    <property type="evidence" value="ECO:0007669"/>
    <property type="project" value="UniProtKB-KW"/>
</dbReference>
<comment type="caution">
    <text evidence="13">The sequence shown here is derived from an EMBL/GenBank/DDBJ whole genome shotgun (WGS) entry which is preliminary data.</text>
</comment>
<evidence type="ECO:0000256" key="6">
    <source>
        <dbReference type="ARBA" id="ARBA00022840"/>
    </source>
</evidence>
<dbReference type="PANTHER" id="PTHR24223:SF456">
    <property type="entry name" value="MULTIDRUG RESISTANCE-ASSOCIATED PROTEIN LETHAL(2)03659"/>
    <property type="match status" value="1"/>
</dbReference>
<keyword evidence="8 10" id="KW-0472">Membrane</keyword>
<evidence type="ECO:0000313" key="13">
    <source>
        <dbReference type="EMBL" id="KAJ7348601.1"/>
    </source>
</evidence>
<accession>A0AAD7A3H2</accession>
<keyword evidence="14" id="KW-1185">Reference proteome</keyword>